<gene>
    <name evidence="1" type="ORF">D8674_030084</name>
</gene>
<dbReference type="PANTHER" id="PTHR48152:SF3">
    <property type="entry name" value="DUF946 FAMILY PROTEIN (DUF946)"/>
    <property type="match status" value="1"/>
</dbReference>
<proteinExistence type="predicted"/>
<dbReference type="Proteomes" id="UP000327157">
    <property type="component" value="Chromosome 7"/>
</dbReference>
<name>A0A5N5F7L2_9ROSA</name>
<evidence type="ECO:0000313" key="1">
    <source>
        <dbReference type="EMBL" id="KAB2594634.1"/>
    </source>
</evidence>
<dbReference type="Pfam" id="PF06101">
    <property type="entry name" value="Vps62"/>
    <property type="match status" value="1"/>
</dbReference>
<dbReference type="AlphaFoldDB" id="A0A5N5F7L2"/>
<evidence type="ECO:0000313" key="2">
    <source>
        <dbReference type="Proteomes" id="UP000327157"/>
    </source>
</evidence>
<dbReference type="EMBL" id="SMOL01000781">
    <property type="protein sequence ID" value="KAB2594634.1"/>
    <property type="molecule type" value="Genomic_DNA"/>
</dbReference>
<reference evidence="1 2" key="3">
    <citation type="submission" date="2019-11" db="EMBL/GenBank/DDBJ databases">
        <title>A de novo genome assembly of a pear dwarfing rootstock.</title>
        <authorList>
            <person name="Wang F."/>
            <person name="Wang J."/>
            <person name="Li S."/>
            <person name="Zhang Y."/>
            <person name="Fang M."/>
            <person name="Ma L."/>
            <person name="Zhao Y."/>
            <person name="Jiang S."/>
        </authorList>
    </citation>
    <scope>NUCLEOTIDE SEQUENCE [LARGE SCALE GENOMIC DNA]</scope>
    <source>
        <strain evidence="1">S2</strain>
        <tissue evidence="1">Leaf</tissue>
    </source>
</reference>
<reference evidence="1 2" key="1">
    <citation type="submission" date="2019-09" db="EMBL/GenBank/DDBJ databases">
        <authorList>
            <person name="Ou C."/>
        </authorList>
    </citation>
    <scope>NUCLEOTIDE SEQUENCE [LARGE SCALE GENOMIC DNA]</scope>
    <source>
        <strain evidence="1">S2</strain>
        <tissue evidence="1">Leaf</tissue>
    </source>
</reference>
<sequence length="215" mass="24053">MLGSTFTNIAIWVFYSFNDPARAKVEFLNISLGKIGEHVSNWEHVNLQVINFIGELWKVYFLQHNGGIWVDASELEFQNGGGNKAVRPVTYASLHGHAFYAKPGLVLQCTKGLGIRNDAAKTKMVLDTGQSQPIILAVDYSGFAISEPPWLNYCREWGPKLSYHITDELKKVEKLLPGKLKSAFEKFVKSLPNEVLGEEGPTGPKMKNNWIGDEK</sequence>
<protein>
    <submittedName>
        <fullName evidence="1">Uncharacterized protein</fullName>
    </submittedName>
</protein>
<keyword evidence="2" id="KW-1185">Reference proteome</keyword>
<dbReference type="InterPro" id="IPR009291">
    <property type="entry name" value="Vps62"/>
</dbReference>
<dbReference type="PANTHER" id="PTHR48152">
    <property type="entry name" value="F1C9.34 PROTEIN"/>
    <property type="match status" value="1"/>
</dbReference>
<organism evidence="1 2">
    <name type="scientific">Pyrus ussuriensis x Pyrus communis</name>
    <dbReference type="NCBI Taxonomy" id="2448454"/>
    <lineage>
        <taxon>Eukaryota</taxon>
        <taxon>Viridiplantae</taxon>
        <taxon>Streptophyta</taxon>
        <taxon>Embryophyta</taxon>
        <taxon>Tracheophyta</taxon>
        <taxon>Spermatophyta</taxon>
        <taxon>Magnoliopsida</taxon>
        <taxon>eudicotyledons</taxon>
        <taxon>Gunneridae</taxon>
        <taxon>Pentapetalae</taxon>
        <taxon>rosids</taxon>
        <taxon>fabids</taxon>
        <taxon>Rosales</taxon>
        <taxon>Rosaceae</taxon>
        <taxon>Amygdaloideae</taxon>
        <taxon>Maleae</taxon>
        <taxon>Pyrus</taxon>
    </lineage>
</organism>
<comment type="caution">
    <text evidence="1">The sequence shown here is derived from an EMBL/GenBank/DDBJ whole genome shotgun (WGS) entry which is preliminary data.</text>
</comment>
<reference evidence="2" key="2">
    <citation type="submission" date="2019-10" db="EMBL/GenBank/DDBJ databases">
        <title>A de novo genome assembly of a pear dwarfing rootstock.</title>
        <authorList>
            <person name="Wang F."/>
            <person name="Wang J."/>
            <person name="Li S."/>
            <person name="Zhang Y."/>
            <person name="Fang M."/>
            <person name="Ma L."/>
            <person name="Zhao Y."/>
            <person name="Jiang S."/>
        </authorList>
    </citation>
    <scope>NUCLEOTIDE SEQUENCE [LARGE SCALE GENOMIC DNA]</scope>
</reference>
<dbReference type="OrthoDB" id="188042at2759"/>
<accession>A0A5N5F7L2</accession>